<dbReference type="GO" id="GO:0043531">
    <property type="term" value="F:ADP binding"/>
    <property type="evidence" value="ECO:0007669"/>
    <property type="project" value="InterPro"/>
</dbReference>
<dbReference type="Pfam" id="PF23559">
    <property type="entry name" value="WHD_DRP"/>
    <property type="match status" value="1"/>
</dbReference>
<dbReference type="GO" id="GO:0051707">
    <property type="term" value="P:response to other organism"/>
    <property type="evidence" value="ECO:0007669"/>
    <property type="project" value="UniProtKB-ARBA"/>
</dbReference>
<dbReference type="InterPro" id="IPR001611">
    <property type="entry name" value="Leu-rich_rpt"/>
</dbReference>
<reference evidence="10 11" key="1">
    <citation type="submission" date="2019-08" db="EMBL/GenBank/DDBJ databases">
        <title>Draft genome sequences of two oriental melons (Cucumis melo L. var makuwa).</title>
        <authorList>
            <person name="Kwon S.-Y."/>
        </authorList>
    </citation>
    <scope>NUCLEOTIDE SEQUENCE [LARGE SCALE GENOMIC DNA]</scope>
    <source>
        <strain evidence="11">cv. SW 3</strain>
        <tissue evidence="10">Leaf</tissue>
    </source>
</reference>
<evidence type="ECO:0000259" key="9">
    <source>
        <dbReference type="Pfam" id="PF25019"/>
    </source>
</evidence>
<dbReference type="Gene3D" id="1.10.8.430">
    <property type="entry name" value="Helical domain of apoptotic protease-activating factors"/>
    <property type="match status" value="1"/>
</dbReference>
<evidence type="ECO:0000256" key="1">
    <source>
        <dbReference type="ARBA" id="ARBA00022614"/>
    </source>
</evidence>
<dbReference type="Gene3D" id="1.20.5.4130">
    <property type="match status" value="1"/>
</dbReference>
<evidence type="ECO:0000256" key="3">
    <source>
        <dbReference type="ARBA" id="ARBA00022741"/>
    </source>
</evidence>
<feature type="domain" description="R13L1/DRL21-like LRR repeat region" evidence="9">
    <location>
        <begin position="685"/>
        <end position="824"/>
    </location>
</feature>
<evidence type="ECO:0000256" key="4">
    <source>
        <dbReference type="ARBA" id="ARBA00022821"/>
    </source>
</evidence>
<keyword evidence="3" id="KW-0547">Nucleotide-binding</keyword>
<dbReference type="GO" id="GO:0006952">
    <property type="term" value="P:defense response"/>
    <property type="evidence" value="ECO:0007669"/>
    <property type="project" value="UniProtKB-KW"/>
</dbReference>
<dbReference type="CDD" id="cd14798">
    <property type="entry name" value="RX-CC_like"/>
    <property type="match status" value="1"/>
</dbReference>
<dbReference type="InterPro" id="IPR032675">
    <property type="entry name" value="LRR_dom_sf"/>
</dbReference>
<dbReference type="InterPro" id="IPR036388">
    <property type="entry name" value="WH-like_DNA-bd_sf"/>
</dbReference>
<keyword evidence="4" id="KW-0611">Plant defense</keyword>
<dbReference type="SUPFAM" id="SSF52058">
    <property type="entry name" value="L domain-like"/>
    <property type="match status" value="2"/>
</dbReference>
<dbReference type="Proteomes" id="UP000321393">
    <property type="component" value="Unassembled WGS sequence"/>
</dbReference>
<feature type="domain" description="NB-ARC" evidence="6">
    <location>
        <begin position="184"/>
        <end position="346"/>
    </location>
</feature>
<evidence type="ECO:0000256" key="2">
    <source>
        <dbReference type="ARBA" id="ARBA00022737"/>
    </source>
</evidence>
<dbReference type="InterPro" id="IPR041118">
    <property type="entry name" value="Rx_N"/>
</dbReference>
<dbReference type="InterPro" id="IPR056789">
    <property type="entry name" value="LRR_R13L1-DRL21"/>
</dbReference>
<keyword evidence="2" id="KW-0677">Repeat</keyword>
<evidence type="ECO:0000259" key="7">
    <source>
        <dbReference type="Pfam" id="PF18052"/>
    </source>
</evidence>
<evidence type="ECO:0000259" key="6">
    <source>
        <dbReference type="Pfam" id="PF00931"/>
    </source>
</evidence>
<dbReference type="InterPro" id="IPR027417">
    <property type="entry name" value="P-loop_NTPase"/>
</dbReference>
<dbReference type="Gene3D" id="1.10.10.10">
    <property type="entry name" value="Winged helix-like DNA-binding domain superfamily/Winged helix DNA-binding domain"/>
    <property type="match status" value="1"/>
</dbReference>
<dbReference type="Pfam" id="PF18052">
    <property type="entry name" value="Rx_N"/>
    <property type="match status" value="1"/>
</dbReference>
<dbReference type="PANTHER" id="PTHR36766">
    <property type="entry name" value="PLANT BROAD-SPECTRUM MILDEW RESISTANCE PROTEIN RPW8"/>
    <property type="match status" value="1"/>
</dbReference>
<dbReference type="Gene3D" id="3.40.50.300">
    <property type="entry name" value="P-loop containing nucleotide triphosphate hydrolases"/>
    <property type="match status" value="1"/>
</dbReference>
<dbReference type="FunFam" id="3.40.50.300:FF:001091">
    <property type="entry name" value="Probable disease resistance protein At1g61300"/>
    <property type="match status" value="1"/>
</dbReference>
<gene>
    <name evidence="10" type="ORF">E6C27_scaffold339G00770</name>
</gene>
<evidence type="ECO:0000313" key="10">
    <source>
        <dbReference type="EMBL" id="KAA0058608.1"/>
    </source>
</evidence>
<dbReference type="InterPro" id="IPR058922">
    <property type="entry name" value="WHD_DRP"/>
</dbReference>
<dbReference type="Pfam" id="PF00931">
    <property type="entry name" value="NB-ARC"/>
    <property type="match status" value="1"/>
</dbReference>
<evidence type="ECO:0000256" key="5">
    <source>
        <dbReference type="ARBA" id="ARBA00022840"/>
    </source>
</evidence>
<dbReference type="OrthoDB" id="5279713at2759"/>
<organism evidence="10 11">
    <name type="scientific">Cucumis melo var. makuwa</name>
    <name type="common">Oriental melon</name>
    <dbReference type="NCBI Taxonomy" id="1194695"/>
    <lineage>
        <taxon>Eukaryota</taxon>
        <taxon>Viridiplantae</taxon>
        <taxon>Streptophyta</taxon>
        <taxon>Embryophyta</taxon>
        <taxon>Tracheophyta</taxon>
        <taxon>Spermatophyta</taxon>
        <taxon>Magnoliopsida</taxon>
        <taxon>eudicotyledons</taxon>
        <taxon>Gunneridae</taxon>
        <taxon>Pentapetalae</taxon>
        <taxon>rosids</taxon>
        <taxon>fabids</taxon>
        <taxon>Cucurbitales</taxon>
        <taxon>Cucurbitaceae</taxon>
        <taxon>Benincaseae</taxon>
        <taxon>Cucumis</taxon>
    </lineage>
</organism>
<dbReference type="InterPro" id="IPR002182">
    <property type="entry name" value="NB-ARC"/>
</dbReference>
<dbReference type="InterPro" id="IPR038005">
    <property type="entry name" value="RX-like_CC"/>
</dbReference>
<sequence>MAESIIFAVAGNMITKMGSLALRELGLSWRINDELDKLQGTLSAIRAVLLDAEEQQSKSHAVKDWISKLKDVFYDIDDLVDELSYETLKKQVLTESRRTTKHVRIFFSKFHQISFGLKMGQQIKEVREKLNAIADDKDKLHLSMRMGEIQGDELRKIRETSSFIPEGEVIGRDDDKKVIIDFLLDTKTKKDNVEVISIVGMGGLGKTALAQSVYNDEKINKHFQLKLWVCISEEFNVRTIVGNIIELFEEKKLEPLQLDKLQSMLREKINGKRYLLVMDDVWNESHEKWIDLKRYLIGGAMGSRILITTRSQQVAQTSDTDSFHHLKELDNHNSWVLFRKMAFLNEEEEIENLNLVKIGKEIVAKLKGSPLGIRVVGRLLYFQNTEKDWLSFKDHNELGTTLQQENQIQQILKISFDHLPSNLKRCFMYCSLFPKDYEFRKDELVKLWMAQGFIQPHDEKAIEDVGDDYFKELLGRSFFQDIRKNKWGDIKKCKMHDLIHDLALLMVENECVVVNDGVGSIDKRTRHVSFLYNGRRPISRELVPRSFTQAKKLRTLDLTFNSISSLKKYHINLFRLRTLNLDRCCCHPPKFIDKLKHLRYLNLSDLDVRFLPTFITKLYNLETLILCYCNRLRELPKDISNLMNLRHLDLQGCSRLTHMPKGLGGMSSLQTMNLFVLGKDKGGNLSELNGLKSLRGSLCIRGLQFCTTIDIENVKYFEEKSEIRKLKLHWDTDKMKPKIDDASYAEDERILECLKPHSNVRKMSIKGYRGMKLCDWVSPDYFLCVSPDYFQGGLVSIELCHCEKLEHLPQVDQFPYLKNLHLEDLSNIEYIDDTNSVSSSTTFFPSLEKLRIKKMPKLKGWWRRGEIPSNYSAQYTASLPTALHQLSQLWILDCPQLAFIPQHPPLQSLAIGGVGLKVFDMVIRMATNLAADSSSSSTLSKLSTLEIENIDIKFLPEALNCNMKDLESLTIRSCKYLQMSSSRLVYEEDDRLLYWKELSNLRKLRFGDIPKLEYLPKGLEHLTALESLLLIECGNLVSIEGIGQLSSLSDLRIMDCPKLRLLPEEIGHLVSLSHLSICKCHNLTSLPEGVCGLTSLSYLSIYDCPNLRTLPEGLSQIRSLKGSLYVFKCPKLRKSWKKQNKYRRLKKMFNLDNKQTGEDDRTEITFGKGRRSVFALIAAK</sequence>
<dbReference type="PRINTS" id="PR00364">
    <property type="entry name" value="DISEASERSIST"/>
</dbReference>
<dbReference type="SUPFAM" id="SSF52540">
    <property type="entry name" value="P-loop containing nucleoside triphosphate hydrolases"/>
    <property type="match status" value="1"/>
</dbReference>
<comment type="caution">
    <text evidence="10">The sequence shown here is derived from an EMBL/GenBank/DDBJ whole genome shotgun (WGS) entry which is preliminary data.</text>
</comment>
<dbReference type="GO" id="GO:0005524">
    <property type="term" value="F:ATP binding"/>
    <property type="evidence" value="ECO:0007669"/>
    <property type="project" value="UniProtKB-KW"/>
</dbReference>
<keyword evidence="5" id="KW-0067">ATP-binding</keyword>
<dbReference type="FunFam" id="1.10.10.10:FF:000322">
    <property type="entry name" value="Probable disease resistance protein At1g63360"/>
    <property type="match status" value="1"/>
</dbReference>
<dbReference type="InterPro" id="IPR042197">
    <property type="entry name" value="Apaf_helical"/>
</dbReference>
<feature type="domain" description="Disease resistance N-terminal" evidence="7">
    <location>
        <begin position="11"/>
        <end position="98"/>
    </location>
</feature>
<proteinExistence type="predicted"/>
<dbReference type="AlphaFoldDB" id="A0A5A7UTV6"/>
<evidence type="ECO:0000313" key="11">
    <source>
        <dbReference type="Proteomes" id="UP000321393"/>
    </source>
</evidence>
<protein>
    <submittedName>
        <fullName evidence="10">Disease resistance protein RGA2-like</fullName>
    </submittedName>
</protein>
<dbReference type="PROSITE" id="PS51450">
    <property type="entry name" value="LRR"/>
    <property type="match status" value="1"/>
</dbReference>
<accession>A0A5A7UTV6</accession>
<evidence type="ECO:0000259" key="8">
    <source>
        <dbReference type="Pfam" id="PF23559"/>
    </source>
</evidence>
<name>A0A5A7UTV6_CUCMM</name>
<keyword evidence="1" id="KW-0433">Leucine-rich repeat</keyword>
<dbReference type="Pfam" id="PF25019">
    <property type="entry name" value="LRR_R13L1-DRL21"/>
    <property type="match status" value="1"/>
</dbReference>
<feature type="domain" description="Disease resistance protein winged helix" evidence="8">
    <location>
        <begin position="432"/>
        <end position="503"/>
    </location>
</feature>
<dbReference type="PANTHER" id="PTHR36766:SF38">
    <property type="entry name" value="DISEASE RESISTANCE PROTEIN RGA3"/>
    <property type="match status" value="1"/>
</dbReference>
<dbReference type="EMBL" id="SSTE01006676">
    <property type="protein sequence ID" value="KAA0058608.1"/>
    <property type="molecule type" value="Genomic_DNA"/>
</dbReference>
<dbReference type="Gene3D" id="3.80.10.10">
    <property type="entry name" value="Ribonuclease Inhibitor"/>
    <property type="match status" value="2"/>
</dbReference>